<evidence type="ECO:0000313" key="9">
    <source>
        <dbReference type="EMBL" id="ACB07070.1"/>
    </source>
</evidence>
<dbReference type="KEGG" id="kcr:Kcr_0312"/>
<keyword evidence="10" id="KW-1185">Reference proteome</keyword>
<dbReference type="Proteomes" id="UP000001686">
    <property type="component" value="Chromosome"/>
</dbReference>
<dbReference type="SUPFAM" id="SSF50129">
    <property type="entry name" value="GroES-like"/>
    <property type="match status" value="1"/>
</dbReference>
<dbReference type="PANTHER" id="PTHR43350">
    <property type="entry name" value="NAD-DEPENDENT ALCOHOL DEHYDROGENASE"/>
    <property type="match status" value="1"/>
</dbReference>
<keyword evidence="4" id="KW-0862">Zinc</keyword>
<feature type="domain" description="Glucose dehydrogenase C-terminal" evidence="8">
    <location>
        <begin position="167"/>
        <end position="319"/>
    </location>
</feature>
<dbReference type="Gene3D" id="3.40.50.720">
    <property type="entry name" value="NAD(P)-binding Rossmann-like Domain"/>
    <property type="match status" value="1"/>
</dbReference>
<keyword evidence="6" id="KW-0812">Transmembrane</keyword>
<accession>B1L3P1</accession>
<dbReference type="InParanoid" id="B1L3P1"/>
<evidence type="ECO:0000259" key="7">
    <source>
        <dbReference type="Pfam" id="PF08240"/>
    </source>
</evidence>
<dbReference type="AlphaFoldDB" id="B1L3P1"/>
<dbReference type="PANTHER" id="PTHR43350:SF17">
    <property type="entry name" value="NAD-DEPENDENT ALCOHOL DEHYDROGENASE"/>
    <property type="match status" value="1"/>
</dbReference>
<dbReference type="STRING" id="374847.Kcr_0312"/>
<evidence type="ECO:0000256" key="5">
    <source>
        <dbReference type="ARBA" id="ARBA00023002"/>
    </source>
</evidence>
<name>B1L3P1_KORCO</name>
<evidence type="ECO:0000313" key="10">
    <source>
        <dbReference type="Proteomes" id="UP000001686"/>
    </source>
</evidence>
<sequence length="330" mass="35946">MGINSAMRALVLHAPRDLRLEDVDERSPGNGWVKVRVRRVGICGTDKSIYLGDYAARKLPIILGHEISGEIVEVGEGVDERIIGQRVTSEINLSCGECSFCKRGLREHCLRREALGISLDGGMAEYVLTRADLIHPIGDLSWLQGAFIEPLAAALKPFFLMPPPPSSSIAVVGVGTIGLLSVQISALFAPKRLVAISRRRGRKSELAEIFGAESMTVEEALNLKGEFDLVIEASGSPNGLEIALNLTRPRGTIFAKSTHGKEVSFDYTRAVVNEITILGSRCGPFDAAIELLRKGKVRVDELVTSVYKLEDGVEAFIRSLDPDELKVQLE</sequence>
<evidence type="ECO:0000256" key="3">
    <source>
        <dbReference type="ARBA" id="ARBA00022723"/>
    </source>
</evidence>
<dbReference type="Gene3D" id="3.90.180.10">
    <property type="entry name" value="Medium-chain alcohol dehydrogenases, catalytic domain"/>
    <property type="match status" value="1"/>
</dbReference>
<dbReference type="InterPro" id="IPR013154">
    <property type="entry name" value="ADH-like_N"/>
</dbReference>
<proteinExistence type="inferred from homology"/>
<keyword evidence="6" id="KW-1133">Transmembrane helix</keyword>
<evidence type="ECO:0000256" key="1">
    <source>
        <dbReference type="ARBA" id="ARBA00001947"/>
    </source>
</evidence>
<dbReference type="Pfam" id="PF08240">
    <property type="entry name" value="ADH_N"/>
    <property type="match status" value="1"/>
</dbReference>
<feature type="domain" description="Alcohol dehydrogenase-like N-terminal" evidence="7">
    <location>
        <begin position="29"/>
        <end position="138"/>
    </location>
</feature>
<keyword evidence="5" id="KW-0560">Oxidoreductase</keyword>
<dbReference type="InterPro" id="IPR031640">
    <property type="entry name" value="Glu_dehyd_C"/>
</dbReference>
<reference evidence="9 10" key="1">
    <citation type="journal article" date="2008" name="Proc. Natl. Acad. Sci. U.S.A.">
        <title>A korarchaeal genome reveals new insights into the evolution of the Archaea.</title>
        <authorList>
            <person name="Elkins J.G."/>
            <person name="Podar M."/>
            <person name="Graham D.E."/>
            <person name="Makarova K.S."/>
            <person name="Wolf Y."/>
            <person name="Randau L."/>
            <person name="Hedlund B.P."/>
            <person name="Brochier-Armanet C."/>
            <person name="Kunin V."/>
            <person name="Anderson I."/>
            <person name="Lapidus A."/>
            <person name="Goltsman E."/>
            <person name="Barry K."/>
            <person name="Koonin E.V."/>
            <person name="Hugenholtz P."/>
            <person name="Kyrpides N."/>
            <person name="Wanner G."/>
            <person name="Richardson P."/>
            <person name="Keller M."/>
            <person name="Stetter K.O."/>
        </authorList>
    </citation>
    <scope>NUCLEOTIDE SEQUENCE [LARGE SCALE GENOMIC DNA]</scope>
    <source>
        <strain evidence="10">OPF8</strain>
    </source>
</reference>
<dbReference type="HOGENOM" id="CLU_026673_11_0_2"/>
<dbReference type="EMBL" id="CP000968">
    <property type="protein sequence ID" value="ACB07070.1"/>
    <property type="molecule type" value="Genomic_DNA"/>
</dbReference>
<gene>
    <name evidence="9" type="ordered locus">Kcr_0312</name>
</gene>
<comment type="cofactor">
    <cofactor evidence="1">
        <name>Zn(2+)</name>
        <dbReference type="ChEBI" id="CHEBI:29105"/>
    </cofactor>
</comment>
<keyword evidence="6" id="KW-0472">Membrane</keyword>
<dbReference type="InterPro" id="IPR011032">
    <property type="entry name" value="GroES-like_sf"/>
</dbReference>
<dbReference type="eggNOG" id="arCOG01459">
    <property type="taxonomic scope" value="Archaea"/>
</dbReference>
<dbReference type="EnsemblBacteria" id="ACB07070">
    <property type="protein sequence ID" value="ACB07070"/>
    <property type="gene ID" value="Kcr_0312"/>
</dbReference>
<dbReference type="Pfam" id="PF16912">
    <property type="entry name" value="Glu_dehyd_C"/>
    <property type="match status" value="1"/>
</dbReference>
<dbReference type="InterPro" id="IPR002328">
    <property type="entry name" value="ADH_Zn_CS"/>
</dbReference>
<evidence type="ECO:0000259" key="8">
    <source>
        <dbReference type="Pfam" id="PF16912"/>
    </source>
</evidence>
<feature type="transmembrane region" description="Helical" evidence="6">
    <location>
        <begin position="169"/>
        <end position="190"/>
    </location>
</feature>
<dbReference type="InterPro" id="IPR036291">
    <property type="entry name" value="NAD(P)-bd_dom_sf"/>
</dbReference>
<dbReference type="PROSITE" id="PS00059">
    <property type="entry name" value="ADH_ZINC"/>
    <property type="match status" value="1"/>
</dbReference>
<keyword evidence="3" id="KW-0479">Metal-binding</keyword>
<evidence type="ECO:0000256" key="4">
    <source>
        <dbReference type="ARBA" id="ARBA00022833"/>
    </source>
</evidence>
<evidence type="ECO:0000256" key="2">
    <source>
        <dbReference type="ARBA" id="ARBA00008072"/>
    </source>
</evidence>
<comment type="similarity">
    <text evidence="2">Belongs to the zinc-containing alcohol dehydrogenase family.</text>
</comment>
<dbReference type="GO" id="GO:0016491">
    <property type="term" value="F:oxidoreductase activity"/>
    <property type="evidence" value="ECO:0000318"/>
    <property type="project" value="GO_Central"/>
</dbReference>
<protein>
    <submittedName>
        <fullName evidence="9">Threonine dehydrogenase-related Zn-dependent dehydrogenase</fullName>
    </submittedName>
</protein>
<dbReference type="GO" id="GO:0008270">
    <property type="term" value="F:zinc ion binding"/>
    <property type="evidence" value="ECO:0007669"/>
    <property type="project" value="InterPro"/>
</dbReference>
<dbReference type="SUPFAM" id="SSF51735">
    <property type="entry name" value="NAD(P)-binding Rossmann-fold domains"/>
    <property type="match status" value="1"/>
</dbReference>
<dbReference type="PhylomeDB" id="B1L3P1"/>
<evidence type="ECO:0000256" key="6">
    <source>
        <dbReference type="SAM" id="Phobius"/>
    </source>
</evidence>
<dbReference type="CDD" id="cd08242">
    <property type="entry name" value="MDR_like"/>
    <property type="match status" value="1"/>
</dbReference>
<organism evidence="9 10">
    <name type="scientific">Korarchaeum cryptofilum (strain OPF8)</name>
    <dbReference type="NCBI Taxonomy" id="374847"/>
    <lineage>
        <taxon>Archaea</taxon>
        <taxon>Thermoproteota</taxon>
        <taxon>Candidatus Korarchaeia</taxon>
        <taxon>Candidatus Korarchaeales</taxon>
        <taxon>Candidatus Korarchaeaceae</taxon>
        <taxon>Candidatus Korarchaeum</taxon>
    </lineage>
</organism>